<dbReference type="GO" id="GO:0005737">
    <property type="term" value="C:cytoplasm"/>
    <property type="evidence" value="ECO:0007669"/>
    <property type="project" value="TreeGrafter"/>
</dbReference>
<dbReference type="Ensembl" id="ENSSGRT00000043640.1">
    <property type="protein sequence ID" value="ENSSGRP00000040718.1"/>
    <property type="gene ID" value="ENSSGRG00000022179.1"/>
</dbReference>
<dbReference type="OMA" id="VFCKAWT"/>
<evidence type="ECO:0000313" key="5">
    <source>
        <dbReference type="Ensembl" id="ENSSGRP00000040718.1"/>
    </source>
</evidence>
<keyword evidence="6" id="KW-1185">Reference proteome</keyword>
<dbReference type="SMART" id="SM00248">
    <property type="entry name" value="ANK"/>
    <property type="match status" value="5"/>
</dbReference>
<dbReference type="PROSITE" id="PS50297">
    <property type="entry name" value="ANK_REP_REGION"/>
    <property type="match status" value="3"/>
</dbReference>
<name>A0A672MS35_SINGR</name>
<protein>
    <submittedName>
        <fullName evidence="5">Uncharacterized protein</fullName>
    </submittedName>
</protein>
<dbReference type="Gene3D" id="1.25.40.20">
    <property type="entry name" value="Ankyrin repeat-containing domain"/>
    <property type="match status" value="2"/>
</dbReference>
<feature type="repeat" description="ANK" evidence="3">
    <location>
        <begin position="191"/>
        <end position="223"/>
    </location>
</feature>
<proteinExistence type="predicted"/>
<feature type="region of interest" description="Disordered" evidence="4">
    <location>
        <begin position="366"/>
        <end position="404"/>
    </location>
</feature>
<feature type="repeat" description="ANK" evidence="3">
    <location>
        <begin position="12"/>
        <end position="44"/>
    </location>
</feature>
<accession>A0A672MS35</accession>
<evidence type="ECO:0000313" key="6">
    <source>
        <dbReference type="Proteomes" id="UP000472262"/>
    </source>
</evidence>
<feature type="region of interest" description="Disordered" evidence="4">
    <location>
        <begin position="300"/>
        <end position="343"/>
    </location>
</feature>
<keyword evidence="2 3" id="KW-0040">ANK repeat</keyword>
<reference evidence="5" key="1">
    <citation type="submission" date="2025-08" db="UniProtKB">
        <authorList>
            <consortium name="Ensembl"/>
        </authorList>
    </citation>
    <scope>IDENTIFICATION</scope>
</reference>
<dbReference type="Proteomes" id="UP000472262">
    <property type="component" value="Unassembled WGS sequence"/>
</dbReference>
<sequence length="570" mass="62875">KRMFLTADVLMTGSTPLMHAVSGRQVDTVKLLLKMGASINTQDACGRTMCLGTMFLNGLSCSWNIPDKNGRLPIHAATAETDFSLQIGMTALHWASFHNRPEHVQALLQKGADPTLVDKDFKTALHWAVQSGSRLMCSLILDHHLGASVINYDDENGKTCVHIAAAAGFSDIIYEHLSRVPETNLQALDVDERTPLHWAAAAGKDDCVQVLLELGVEPNPRDINENTPLTYAMSESSRPLHAQNSDSSIRKEGKFRMLNHIFCKKKKELHPSQQTDLSQECQLKEETSEVDDIITMFECVTEPRDESETSSAVRKRNNDSEKVHLAEDTSSKDLQSLPPIRTQSLPPITLGKSLLVNSQTLAHRTSGGHVAGHLAHRSQKSKSEHDLFDGKSKDQKAPGQAWKTEPSQILTHKAWISTPSERLLDNLLHGSTSPLDVLCSNHTPYIQRNYQAQNHLLPLRVRESALTRNSLAPIRDHCTHRFSLPPDQVSQGVKKSKSSLGAGLAVLPPPYASKLHRAGIPQSQSLGSFPTPLTGESLRNIQVLPAIPPQRKRSPSQPRITLTVQTDCLK</sequence>
<dbReference type="PANTHER" id="PTHR24198:SF188">
    <property type="entry name" value="ANKYRIN REPEAT DOMAIN 55"/>
    <property type="match status" value="1"/>
</dbReference>
<feature type="region of interest" description="Disordered" evidence="4">
    <location>
        <begin position="547"/>
        <end position="566"/>
    </location>
</feature>
<dbReference type="Pfam" id="PF13637">
    <property type="entry name" value="Ank_4"/>
    <property type="match status" value="1"/>
</dbReference>
<evidence type="ECO:0000256" key="1">
    <source>
        <dbReference type="ARBA" id="ARBA00022737"/>
    </source>
</evidence>
<dbReference type="Pfam" id="PF00023">
    <property type="entry name" value="Ank"/>
    <property type="match status" value="1"/>
</dbReference>
<organism evidence="5 6">
    <name type="scientific">Sinocyclocheilus grahami</name>
    <name type="common">Dianchi golden-line fish</name>
    <name type="synonym">Barbus grahami</name>
    <dbReference type="NCBI Taxonomy" id="75366"/>
    <lineage>
        <taxon>Eukaryota</taxon>
        <taxon>Metazoa</taxon>
        <taxon>Chordata</taxon>
        <taxon>Craniata</taxon>
        <taxon>Vertebrata</taxon>
        <taxon>Euteleostomi</taxon>
        <taxon>Actinopterygii</taxon>
        <taxon>Neopterygii</taxon>
        <taxon>Teleostei</taxon>
        <taxon>Ostariophysi</taxon>
        <taxon>Cypriniformes</taxon>
        <taxon>Cyprinidae</taxon>
        <taxon>Cyprininae</taxon>
        <taxon>Sinocyclocheilus</taxon>
    </lineage>
</organism>
<reference evidence="5" key="2">
    <citation type="submission" date="2025-09" db="UniProtKB">
        <authorList>
            <consortium name="Ensembl"/>
        </authorList>
    </citation>
    <scope>IDENTIFICATION</scope>
</reference>
<dbReference type="PROSITE" id="PS50088">
    <property type="entry name" value="ANK_REPEAT"/>
    <property type="match status" value="3"/>
</dbReference>
<evidence type="ECO:0000256" key="4">
    <source>
        <dbReference type="SAM" id="MobiDB-lite"/>
    </source>
</evidence>
<feature type="compositionally biased region" description="Basic and acidic residues" evidence="4">
    <location>
        <begin position="381"/>
        <end position="396"/>
    </location>
</feature>
<dbReference type="InterPro" id="IPR002110">
    <property type="entry name" value="Ankyrin_rpt"/>
</dbReference>
<evidence type="ECO:0000256" key="2">
    <source>
        <dbReference type="ARBA" id="ARBA00023043"/>
    </source>
</evidence>
<dbReference type="AlphaFoldDB" id="A0A672MS35"/>
<dbReference type="InParanoid" id="A0A672MS35"/>
<feature type="compositionally biased region" description="Basic and acidic residues" evidence="4">
    <location>
        <begin position="316"/>
        <end position="331"/>
    </location>
</feature>
<dbReference type="PANTHER" id="PTHR24198">
    <property type="entry name" value="ANKYRIN REPEAT AND PROTEIN KINASE DOMAIN-CONTAINING PROTEIN"/>
    <property type="match status" value="1"/>
</dbReference>
<feature type="repeat" description="ANK" evidence="3">
    <location>
        <begin position="87"/>
        <end position="119"/>
    </location>
</feature>
<keyword evidence="1" id="KW-0677">Repeat</keyword>
<dbReference type="Pfam" id="PF12796">
    <property type="entry name" value="Ank_2"/>
    <property type="match status" value="1"/>
</dbReference>
<dbReference type="SUPFAM" id="SSF48403">
    <property type="entry name" value="Ankyrin repeat"/>
    <property type="match status" value="1"/>
</dbReference>
<evidence type="ECO:0000256" key="3">
    <source>
        <dbReference type="PROSITE-ProRule" id="PRU00023"/>
    </source>
</evidence>
<dbReference type="InterPro" id="IPR036770">
    <property type="entry name" value="Ankyrin_rpt-contain_sf"/>
</dbReference>